<keyword evidence="7 12" id="KW-0418">Kinase</keyword>
<sequence>MSADQGAGHGAGHEAGHGAGHEAGLLVVGSVNADLVVRVPRHPRPGETVLGGDLAVHPGGKGANQAVAAARLGAQVAFAGRVGSDAHGSMLVDGLRRDGVDVSLVGTEPGPSGVALITVDGRGENAITVSPGANGRLGPDAAEALEPALRAAAVVSLQLEIPHETVAEIMRRCGRAGTRVVLNLSPGPWAAPTDVWRLCDPLVVNEHEALDAAARPGDGTAESALAPVDRARRIMRGTHAVDARPRSLVLTLGAAGAICIDGDGEPAHVPAPAVEAVDTTGAGDAFTGALAWRLACGDSLLDAVRYAVRAGAAAVTAEGAQPSYPTPDRLPLL</sequence>
<dbReference type="PROSITE" id="PS00584">
    <property type="entry name" value="PFKB_KINASES_2"/>
    <property type="match status" value="1"/>
</dbReference>
<dbReference type="HAMAP" id="MF_01987">
    <property type="entry name" value="Ribokinase"/>
    <property type="match status" value="1"/>
</dbReference>
<dbReference type="SUPFAM" id="SSF53613">
    <property type="entry name" value="Ribokinase-like"/>
    <property type="match status" value="1"/>
</dbReference>
<comment type="similarity">
    <text evidence="12">Belongs to the carbohydrate kinase PfkB family. Ribokinase subfamily.</text>
</comment>
<gene>
    <name evidence="12" type="primary">rbsK</name>
    <name evidence="14" type="ORF">LZ495_21900</name>
</gene>
<evidence type="ECO:0000256" key="1">
    <source>
        <dbReference type="ARBA" id="ARBA00005380"/>
    </source>
</evidence>
<accession>A0AA41Q210</accession>
<evidence type="ECO:0000256" key="12">
    <source>
        <dbReference type="HAMAP-Rule" id="MF_01987"/>
    </source>
</evidence>
<keyword evidence="15" id="KW-1185">Reference proteome</keyword>
<feature type="active site" description="Proton acceptor" evidence="12">
    <location>
        <position position="284"/>
    </location>
</feature>
<evidence type="ECO:0000313" key="15">
    <source>
        <dbReference type="Proteomes" id="UP001165378"/>
    </source>
</evidence>
<comment type="subunit">
    <text evidence="12">Homodimer.</text>
</comment>
<dbReference type="GO" id="GO:0046872">
    <property type="term" value="F:metal ion binding"/>
    <property type="evidence" value="ECO:0007669"/>
    <property type="project" value="UniProtKB-KW"/>
</dbReference>
<dbReference type="PANTHER" id="PTHR10584:SF166">
    <property type="entry name" value="RIBOKINASE"/>
    <property type="match status" value="1"/>
</dbReference>
<keyword evidence="8 12" id="KW-0067">ATP-binding</keyword>
<keyword evidence="5 12" id="KW-0479">Metal-binding</keyword>
<feature type="binding site" evidence="12">
    <location>
        <begin position="60"/>
        <end position="64"/>
    </location>
    <ligand>
        <name>substrate</name>
    </ligand>
</feature>
<dbReference type="Proteomes" id="UP001165378">
    <property type="component" value="Unassembled WGS sequence"/>
</dbReference>
<feature type="binding site" evidence="12">
    <location>
        <begin position="32"/>
        <end position="34"/>
    </location>
    <ligand>
        <name>substrate</name>
    </ligand>
</feature>
<keyword evidence="12" id="KW-0963">Cytoplasm</keyword>
<evidence type="ECO:0000256" key="6">
    <source>
        <dbReference type="ARBA" id="ARBA00022741"/>
    </source>
</evidence>
<dbReference type="InterPro" id="IPR002139">
    <property type="entry name" value="Ribo/fructo_kinase"/>
</dbReference>
<dbReference type="InterPro" id="IPR011611">
    <property type="entry name" value="PfkB_dom"/>
</dbReference>
<evidence type="ECO:0000256" key="8">
    <source>
        <dbReference type="ARBA" id="ARBA00022840"/>
    </source>
</evidence>
<dbReference type="GO" id="GO:0005524">
    <property type="term" value="F:ATP binding"/>
    <property type="evidence" value="ECO:0007669"/>
    <property type="project" value="UniProtKB-UniRule"/>
</dbReference>
<comment type="subcellular location">
    <subcellularLocation>
        <location evidence="12">Cytoplasm</location>
    </subcellularLocation>
</comment>
<feature type="binding site" evidence="12">
    <location>
        <position position="323"/>
    </location>
    <ligand>
        <name>K(+)</name>
        <dbReference type="ChEBI" id="CHEBI:29103"/>
    </ligand>
</feature>
<dbReference type="GO" id="GO:0019303">
    <property type="term" value="P:D-ribose catabolic process"/>
    <property type="evidence" value="ECO:0007669"/>
    <property type="project" value="UniProtKB-UniRule"/>
</dbReference>
<evidence type="ECO:0000256" key="5">
    <source>
        <dbReference type="ARBA" id="ARBA00022723"/>
    </source>
</evidence>
<feature type="binding site" evidence="12">
    <location>
        <position position="284"/>
    </location>
    <ligand>
        <name>substrate</name>
    </ligand>
</feature>
<dbReference type="PANTHER" id="PTHR10584">
    <property type="entry name" value="SUGAR KINASE"/>
    <property type="match status" value="1"/>
</dbReference>
<dbReference type="Gene3D" id="3.40.1190.20">
    <property type="match status" value="1"/>
</dbReference>
<feature type="binding site" evidence="12">
    <location>
        <position position="205"/>
    </location>
    <ligand>
        <name>ATP</name>
        <dbReference type="ChEBI" id="CHEBI:30616"/>
    </ligand>
</feature>
<evidence type="ECO:0000256" key="9">
    <source>
        <dbReference type="ARBA" id="ARBA00022842"/>
    </source>
</evidence>
<comment type="caution">
    <text evidence="12">Lacks conserved residue(s) required for the propagation of feature annotation.</text>
</comment>
<dbReference type="GO" id="GO:0005829">
    <property type="term" value="C:cytosol"/>
    <property type="evidence" value="ECO:0007669"/>
    <property type="project" value="TreeGrafter"/>
</dbReference>
<dbReference type="AlphaFoldDB" id="A0AA41Q210"/>
<organism evidence="14 15">
    <name type="scientific">Yinghuangia soli</name>
    <dbReference type="NCBI Taxonomy" id="2908204"/>
    <lineage>
        <taxon>Bacteria</taxon>
        <taxon>Bacillati</taxon>
        <taxon>Actinomycetota</taxon>
        <taxon>Actinomycetes</taxon>
        <taxon>Kitasatosporales</taxon>
        <taxon>Streptomycetaceae</taxon>
        <taxon>Yinghuangia</taxon>
    </lineage>
</organism>
<feature type="binding site" evidence="12">
    <location>
        <position position="160"/>
    </location>
    <ligand>
        <name>substrate</name>
    </ligand>
</feature>
<keyword evidence="10 12" id="KW-0630">Potassium</keyword>
<proteinExistence type="inferred from homology"/>
<keyword evidence="9 12" id="KW-0460">Magnesium</keyword>
<dbReference type="InterPro" id="IPR011877">
    <property type="entry name" value="Ribokinase"/>
</dbReference>
<comment type="similarity">
    <text evidence="1">Belongs to the carbohydrate kinase pfkB family.</text>
</comment>
<dbReference type="InterPro" id="IPR029056">
    <property type="entry name" value="Ribokinase-like"/>
</dbReference>
<comment type="catalytic activity">
    <reaction evidence="12">
        <text>D-ribose + ATP = D-ribose 5-phosphate + ADP + H(+)</text>
        <dbReference type="Rhea" id="RHEA:13697"/>
        <dbReference type="ChEBI" id="CHEBI:15378"/>
        <dbReference type="ChEBI" id="CHEBI:30616"/>
        <dbReference type="ChEBI" id="CHEBI:47013"/>
        <dbReference type="ChEBI" id="CHEBI:78346"/>
        <dbReference type="ChEBI" id="CHEBI:456216"/>
        <dbReference type="EC" id="2.7.1.15"/>
    </reaction>
</comment>
<evidence type="ECO:0000313" key="14">
    <source>
        <dbReference type="EMBL" id="MCF2529856.1"/>
    </source>
</evidence>
<protein>
    <recommendedName>
        <fullName evidence="3 12">Ribokinase</fullName>
        <shortName evidence="12">RK</shortName>
        <ecNumber evidence="2 12">2.7.1.15</ecNumber>
    </recommendedName>
</protein>
<evidence type="ECO:0000256" key="4">
    <source>
        <dbReference type="ARBA" id="ARBA00022679"/>
    </source>
</evidence>
<feature type="binding site" evidence="12">
    <location>
        <position position="319"/>
    </location>
    <ligand>
        <name>K(+)</name>
        <dbReference type="ChEBI" id="CHEBI:29103"/>
    </ligand>
</feature>
<reference evidence="14" key="1">
    <citation type="submission" date="2022-01" db="EMBL/GenBank/DDBJ databases">
        <title>Genome-Based Taxonomic Classification of the Phylum Actinobacteria.</title>
        <authorList>
            <person name="Gao Y."/>
        </authorList>
    </citation>
    <scope>NUCLEOTIDE SEQUENCE</scope>
    <source>
        <strain evidence="14">KLBMP 8922</strain>
    </source>
</reference>
<dbReference type="RefSeq" id="WP_235054471.1">
    <property type="nucleotide sequence ID" value="NZ_JAKFHA010000013.1"/>
</dbReference>
<dbReference type="InterPro" id="IPR002173">
    <property type="entry name" value="Carboh/pur_kinase_PfkB_CS"/>
</dbReference>
<evidence type="ECO:0000256" key="2">
    <source>
        <dbReference type="ARBA" id="ARBA00012035"/>
    </source>
</evidence>
<keyword evidence="4 12" id="KW-0808">Transferase</keyword>
<comment type="cofactor">
    <cofactor evidence="12">
        <name>Mg(2+)</name>
        <dbReference type="ChEBI" id="CHEBI:18420"/>
    </cofactor>
    <text evidence="12">Requires a divalent cation, most likely magnesium in vivo, as an electrophilic catalyst to aid phosphoryl group transfer. It is the chelate of the metal and the nucleotide that is the actual substrate.</text>
</comment>
<evidence type="ECO:0000256" key="3">
    <source>
        <dbReference type="ARBA" id="ARBA00016943"/>
    </source>
</evidence>
<comment type="caution">
    <text evidence="14">The sequence shown here is derived from an EMBL/GenBank/DDBJ whole genome shotgun (WGS) entry which is preliminary data.</text>
</comment>
<feature type="binding site" evidence="12">
    <location>
        <position position="317"/>
    </location>
    <ligand>
        <name>K(+)</name>
        <dbReference type="ChEBI" id="CHEBI:29103"/>
    </ligand>
</feature>
<keyword evidence="11 12" id="KW-0119">Carbohydrate metabolism</keyword>
<dbReference type="EMBL" id="JAKFHA010000013">
    <property type="protein sequence ID" value="MCF2529856.1"/>
    <property type="molecule type" value="Genomic_DNA"/>
</dbReference>
<evidence type="ECO:0000256" key="11">
    <source>
        <dbReference type="ARBA" id="ARBA00023277"/>
    </source>
</evidence>
<name>A0AA41Q210_9ACTN</name>
<dbReference type="GO" id="GO:0004747">
    <property type="term" value="F:ribokinase activity"/>
    <property type="evidence" value="ECO:0007669"/>
    <property type="project" value="UniProtKB-UniRule"/>
</dbReference>
<evidence type="ECO:0000256" key="10">
    <source>
        <dbReference type="ARBA" id="ARBA00022958"/>
    </source>
</evidence>
<feature type="binding site" evidence="12">
    <location>
        <position position="314"/>
    </location>
    <ligand>
        <name>K(+)</name>
        <dbReference type="ChEBI" id="CHEBI:29103"/>
    </ligand>
</feature>
<dbReference type="Pfam" id="PF00294">
    <property type="entry name" value="PfkB"/>
    <property type="match status" value="1"/>
</dbReference>
<comment type="activity regulation">
    <text evidence="12">Activated by a monovalent cation that binds near, but not in, the active site. The most likely occupant of the site in vivo is potassium. Ion binding induces a conformational change that may alter substrate affinity.</text>
</comment>
<keyword evidence="6 12" id="KW-0547">Nucleotide-binding</keyword>
<comment type="function">
    <text evidence="12">Catalyzes the phosphorylation of ribose at O-5 in a reaction requiring ATP and magnesium. The resulting D-ribose-5-phosphate can then be used either for sythesis of nucleotides, histidine, and tryptophan, or as a component of the pentose phosphate pathway.</text>
</comment>
<comment type="pathway">
    <text evidence="12">Carbohydrate metabolism; D-ribose degradation; D-ribose 5-phosphate from beta-D-ribopyranose: step 2/2.</text>
</comment>
<evidence type="ECO:0000256" key="7">
    <source>
        <dbReference type="ARBA" id="ARBA00022777"/>
    </source>
</evidence>
<feature type="binding site" evidence="12">
    <location>
        <begin position="251"/>
        <end position="256"/>
    </location>
    <ligand>
        <name>ATP</name>
        <dbReference type="ChEBI" id="CHEBI:30616"/>
    </ligand>
</feature>
<feature type="domain" description="Carbohydrate kinase PfkB" evidence="13">
    <location>
        <begin position="25"/>
        <end position="326"/>
    </location>
</feature>
<dbReference type="EC" id="2.7.1.15" evidence="2 12"/>
<feature type="binding site" evidence="12">
    <location>
        <begin position="283"/>
        <end position="284"/>
    </location>
    <ligand>
        <name>ATP</name>
        <dbReference type="ChEBI" id="CHEBI:30616"/>
    </ligand>
</feature>
<dbReference type="PRINTS" id="PR00990">
    <property type="entry name" value="RIBOKINASE"/>
</dbReference>
<feature type="binding site" evidence="12">
    <location>
        <position position="280"/>
    </location>
    <ligand>
        <name>K(+)</name>
        <dbReference type="ChEBI" id="CHEBI:29103"/>
    </ligand>
</feature>
<feature type="binding site" evidence="12">
    <location>
        <position position="278"/>
    </location>
    <ligand>
        <name>K(+)</name>
        <dbReference type="ChEBI" id="CHEBI:29103"/>
    </ligand>
</feature>
<evidence type="ECO:0000259" key="13">
    <source>
        <dbReference type="Pfam" id="PF00294"/>
    </source>
</evidence>
<dbReference type="CDD" id="cd01174">
    <property type="entry name" value="ribokinase"/>
    <property type="match status" value="1"/>
</dbReference>